<dbReference type="InterPro" id="IPR052002">
    <property type="entry name" value="Even-skipped_HD"/>
</dbReference>
<feature type="compositionally biased region" description="Basic and acidic residues" evidence="9">
    <location>
        <begin position="66"/>
        <end position="77"/>
    </location>
</feature>
<dbReference type="GO" id="GO:0000978">
    <property type="term" value="F:RNA polymerase II cis-regulatory region sequence-specific DNA binding"/>
    <property type="evidence" value="ECO:0007669"/>
    <property type="project" value="TreeGrafter"/>
</dbReference>
<feature type="domain" description="Homeobox" evidence="10">
    <location>
        <begin position="75"/>
        <end position="135"/>
    </location>
</feature>
<dbReference type="Pfam" id="PF00046">
    <property type="entry name" value="Homeodomain"/>
    <property type="match status" value="1"/>
</dbReference>
<evidence type="ECO:0000256" key="1">
    <source>
        <dbReference type="ARBA" id="ARBA00004123"/>
    </source>
</evidence>
<accession>A0A1S3IUK9</accession>
<dbReference type="GO" id="GO:0000981">
    <property type="term" value="F:DNA-binding transcription factor activity, RNA polymerase II-specific"/>
    <property type="evidence" value="ECO:0007669"/>
    <property type="project" value="InterPro"/>
</dbReference>
<proteinExistence type="inferred from homology"/>
<dbReference type="SUPFAM" id="SSF46689">
    <property type="entry name" value="Homeodomain-like"/>
    <property type="match status" value="1"/>
</dbReference>
<dbReference type="PANTHER" id="PTHR46294:SF4">
    <property type="entry name" value="SEGMENTATION PROTEIN EVEN-SKIPPED"/>
    <property type="match status" value="1"/>
</dbReference>
<dbReference type="InterPro" id="IPR009057">
    <property type="entry name" value="Homeodomain-like_sf"/>
</dbReference>
<dbReference type="STRING" id="7574.A0A1S3IUK9"/>
<dbReference type="RefSeq" id="XP_013401616.1">
    <property type="nucleotide sequence ID" value="XM_013546162.1"/>
</dbReference>
<dbReference type="FunCoup" id="A0A1S3IUK9">
    <property type="interactions" value="4"/>
</dbReference>
<dbReference type="Proteomes" id="UP000085678">
    <property type="component" value="Unplaced"/>
</dbReference>
<reference evidence="12" key="1">
    <citation type="submission" date="2025-08" db="UniProtKB">
        <authorList>
            <consortium name="RefSeq"/>
        </authorList>
    </citation>
    <scope>IDENTIFICATION</scope>
    <source>
        <tissue evidence="12">Gonads</tissue>
    </source>
</reference>
<evidence type="ECO:0000256" key="6">
    <source>
        <dbReference type="ARBA" id="ARBA00038449"/>
    </source>
</evidence>
<feature type="region of interest" description="Disordered" evidence="9">
    <location>
        <begin position="21"/>
        <end position="79"/>
    </location>
</feature>
<dbReference type="AlphaFoldDB" id="A0A1S3IUK9"/>
<evidence type="ECO:0000256" key="7">
    <source>
        <dbReference type="PROSITE-ProRule" id="PRU00108"/>
    </source>
</evidence>
<keyword evidence="5 7" id="KW-0539">Nucleus</keyword>
<name>A0A1S3IUK9_LINAN</name>
<dbReference type="GeneID" id="106167380"/>
<dbReference type="OrthoDB" id="6159439at2759"/>
<evidence type="ECO:0000256" key="4">
    <source>
        <dbReference type="ARBA" id="ARBA00023155"/>
    </source>
</evidence>
<evidence type="ECO:0000313" key="12">
    <source>
        <dbReference type="RefSeq" id="XP_013401616.1"/>
    </source>
</evidence>
<dbReference type="Gene3D" id="1.10.10.60">
    <property type="entry name" value="Homeodomain-like"/>
    <property type="match status" value="1"/>
</dbReference>
<evidence type="ECO:0000259" key="10">
    <source>
        <dbReference type="PROSITE" id="PS50071"/>
    </source>
</evidence>
<comment type="similarity">
    <text evidence="6">Belongs to the even-skipped homeobox family.</text>
</comment>
<dbReference type="PROSITE" id="PS00027">
    <property type="entry name" value="HOMEOBOX_1"/>
    <property type="match status" value="1"/>
</dbReference>
<dbReference type="CDD" id="cd00086">
    <property type="entry name" value="homeodomain"/>
    <property type="match status" value="1"/>
</dbReference>
<dbReference type="GO" id="GO:0005634">
    <property type="term" value="C:nucleus"/>
    <property type="evidence" value="ECO:0007669"/>
    <property type="project" value="UniProtKB-SubCell"/>
</dbReference>
<dbReference type="InterPro" id="IPR017970">
    <property type="entry name" value="Homeobox_CS"/>
</dbReference>
<evidence type="ECO:0000256" key="9">
    <source>
        <dbReference type="SAM" id="MobiDB-lite"/>
    </source>
</evidence>
<feature type="DNA-binding region" description="Homeobox" evidence="7">
    <location>
        <begin position="77"/>
        <end position="136"/>
    </location>
</feature>
<dbReference type="PANTHER" id="PTHR46294">
    <property type="entry name" value="SEGMENTATION PROTEIN EVEN-SKIPPED"/>
    <property type="match status" value="1"/>
</dbReference>
<organism evidence="11 12">
    <name type="scientific">Lingula anatina</name>
    <name type="common">Brachiopod</name>
    <name type="synonym">Lingula unguis</name>
    <dbReference type="NCBI Taxonomy" id="7574"/>
    <lineage>
        <taxon>Eukaryota</taxon>
        <taxon>Metazoa</taxon>
        <taxon>Spiralia</taxon>
        <taxon>Lophotrochozoa</taxon>
        <taxon>Brachiopoda</taxon>
        <taxon>Linguliformea</taxon>
        <taxon>Lingulata</taxon>
        <taxon>Lingulida</taxon>
        <taxon>Linguloidea</taxon>
        <taxon>Lingulidae</taxon>
        <taxon>Lingula</taxon>
    </lineage>
</organism>
<keyword evidence="2" id="KW-0217">Developmental protein</keyword>
<dbReference type="PRINTS" id="PR00024">
    <property type="entry name" value="HOMEOBOX"/>
</dbReference>
<comment type="subcellular location">
    <subcellularLocation>
        <location evidence="1 7 8">Nucleus</location>
    </subcellularLocation>
</comment>
<dbReference type="InterPro" id="IPR001356">
    <property type="entry name" value="HD"/>
</dbReference>
<dbReference type="KEGG" id="lak:106167380"/>
<evidence type="ECO:0000256" key="5">
    <source>
        <dbReference type="ARBA" id="ARBA00023242"/>
    </source>
</evidence>
<evidence type="ECO:0000256" key="2">
    <source>
        <dbReference type="ARBA" id="ARBA00022473"/>
    </source>
</evidence>
<evidence type="ECO:0000313" key="11">
    <source>
        <dbReference type="Proteomes" id="UP000085678"/>
    </source>
</evidence>
<protein>
    <submittedName>
        <fullName evidence="12">Segmentation protein even-skipped isoform X1</fullName>
    </submittedName>
</protein>
<feature type="region of interest" description="Disordered" evidence="9">
    <location>
        <begin position="315"/>
        <end position="346"/>
    </location>
</feature>
<evidence type="ECO:0000256" key="3">
    <source>
        <dbReference type="ARBA" id="ARBA00023125"/>
    </source>
</evidence>
<gene>
    <name evidence="12" type="primary">LOC106167380</name>
</gene>
<feature type="compositionally biased region" description="Basic and acidic residues" evidence="9">
    <location>
        <begin position="42"/>
        <end position="59"/>
    </location>
</feature>
<dbReference type="InterPro" id="IPR020479">
    <property type="entry name" value="HD_metazoa"/>
</dbReference>
<keyword evidence="11" id="KW-1185">Reference proteome</keyword>
<dbReference type="SMART" id="SM00389">
    <property type="entry name" value="HOX"/>
    <property type="match status" value="1"/>
</dbReference>
<dbReference type="PROSITE" id="PS50071">
    <property type="entry name" value="HOMEOBOX_2"/>
    <property type="match status" value="1"/>
</dbReference>
<dbReference type="FunFam" id="1.10.10.60:FF:000256">
    <property type="entry name" value="Even-skipped homeobox 1"/>
    <property type="match status" value="1"/>
</dbReference>
<keyword evidence="4 7" id="KW-0371">Homeobox</keyword>
<evidence type="ECO:0000256" key="8">
    <source>
        <dbReference type="RuleBase" id="RU000682"/>
    </source>
</evidence>
<keyword evidence="3 7" id="KW-0238">DNA-binding</keyword>
<dbReference type="InParanoid" id="A0A1S3IUK9"/>
<sequence>MVDSMMVTAESGHELDMGHHYHHHHHHQHGGDSDTENNITICHDDSDSLSGRRDDDGLSKENMSSPRKDGSPDDGGVRRYRTAFTREQIGRLEKEFYKENYVSRPRRCELAAALNLPESTIKVWFQNRRMKDKRQRMALAWPYGLAADPNIYAYLVNAAANIGYHYGLPPTTGGAPLGYYAAAGLGLQRPGAPYPTLPLTTTPLRPRPDILQAVPAGAHLVHPTPLSVPSTSANATCSLHVARDSLPHHGLPAAPLPAQGSPPTHCTASPGEPCNCHLFYHGGITTVSPPTVSLASAPVPLASAASLSPLSTSLTASRNLSPSVSVPTAIRPVPTQPTLFQPYKTD</sequence>